<evidence type="ECO:0000313" key="2">
    <source>
        <dbReference type="EMBL" id="PXX61492.1"/>
    </source>
</evidence>
<dbReference type="OrthoDB" id="2955510at2"/>
<keyword evidence="1" id="KW-1133">Transmembrane helix</keyword>
<feature type="transmembrane region" description="Helical" evidence="1">
    <location>
        <begin position="326"/>
        <end position="349"/>
    </location>
</feature>
<feature type="transmembrane region" description="Helical" evidence="1">
    <location>
        <begin position="229"/>
        <end position="254"/>
    </location>
</feature>
<feature type="transmembrane region" description="Helical" evidence="1">
    <location>
        <begin position="370"/>
        <end position="390"/>
    </location>
</feature>
<feature type="transmembrane region" description="Helical" evidence="1">
    <location>
        <begin position="483"/>
        <end position="503"/>
    </location>
</feature>
<sequence length="521" mass="54046">MVGVLIRMRLLLTLRALSSGWQGFSFVMGVLVGSVFALITAAMVGFAVRDGDAAHATTVAATIFGIWTLGWLCGPVLFGSSDETVQPEHLRLLPLSDRQLATGLLAAAFAGPAPVINLIAFGGLVVLAAQWGWAAMVVAVAGVVLQLVFVVLLSRVVLAWVGAAMRSRRGKDLGVLLAGLVGLAYYPMSWLLSHVSALRDVPPPVASALRWIPSGWAPAAVEAAAQGNWLFALLPLVGLLVVVLGLWQAWAVLLARRLAAPMNSVAGGTGGGLLARVRQRGPLGAVLIKELRTWSRDSRRRATVLPVLVVGVLLPVFPAVQGGGTGGVPFAGVTSALFASLAGANLYGYDGTAVWQTLVTPGAERADARGRLLALLIVIGLPTTLLSLILPGALGRWELYPWVLSLHAAALGAGVCSALVLSVIAPYPLPPRTGNPFSGSGNPGCAKAMIQLAMMVGQLLAVLPVAIVLLVGHFTEQKAVEWVALPVGVAVCVAAVLFGGHVAEQRLTTGGPELLDAVRPR</sequence>
<feature type="transmembrane region" description="Helical" evidence="1">
    <location>
        <begin position="173"/>
        <end position="192"/>
    </location>
</feature>
<accession>A0A318K9W9</accession>
<feature type="transmembrane region" description="Helical" evidence="1">
    <location>
        <begin position="448"/>
        <end position="471"/>
    </location>
</feature>
<proteinExistence type="predicted"/>
<feature type="transmembrane region" description="Helical" evidence="1">
    <location>
        <begin position="302"/>
        <end position="320"/>
    </location>
</feature>
<dbReference type="AlphaFoldDB" id="A0A318K9W9"/>
<keyword evidence="3" id="KW-1185">Reference proteome</keyword>
<organism evidence="2 3">
    <name type="scientific">Nocardia tenerifensis</name>
    <dbReference type="NCBI Taxonomy" id="228006"/>
    <lineage>
        <taxon>Bacteria</taxon>
        <taxon>Bacillati</taxon>
        <taxon>Actinomycetota</taxon>
        <taxon>Actinomycetes</taxon>
        <taxon>Mycobacteriales</taxon>
        <taxon>Nocardiaceae</taxon>
        <taxon>Nocardia</taxon>
    </lineage>
</organism>
<keyword evidence="1" id="KW-0812">Transmembrane</keyword>
<reference evidence="2 3" key="1">
    <citation type="submission" date="2018-05" db="EMBL/GenBank/DDBJ databases">
        <title>Genomic Encyclopedia of Type Strains, Phase IV (KMG-IV): sequencing the most valuable type-strain genomes for metagenomic binning, comparative biology and taxonomic classification.</title>
        <authorList>
            <person name="Goeker M."/>
        </authorList>
    </citation>
    <scope>NUCLEOTIDE SEQUENCE [LARGE SCALE GENOMIC DNA]</scope>
    <source>
        <strain evidence="2 3">DSM 44704</strain>
    </source>
</reference>
<gene>
    <name evidence="2" type="ORF">DFR70_10850</name>
</gene>
<dbReference type="Proteomes" id="UP000247569">
    <property type="component" value="Unassembled WGS sequence"/>
</dbReference>
<dbReference type="RefSeq" id="WP_040732419.1">
    <property type="nucleotide sequence ID" value="NZ_QJKF01000008.1"/>
</dbReference>
<feature type="transmembrane region" description="Helical" evidence="1">
    <location>
        <begin position="21"/>
        <end position="48"/>
    </location>
</feature>
<feature type="transmembrane region" description="Helical" evidence="1">
    <location>
        <begin position="100"/>
        <end position="127"/>
    </location>
</feature>
<name>A0A318K9W9_9NOCA</name>
<feature type="transmembrane region" description="Helical" evidence="1">
    <location>
        <begin position="133"/>
        <end position="161"/>
    </location>
</feature>
<feature type="transmembrane region" description="Helical" evidence="1">
    <location>
        <begin position="402"/>
        <end position="427"/>
    </location>
</feature>
<comment type="caution">
    <text evidence="2">The sequence shown here is derived from an EMBL/GenBank/DDBJ whole genome shotgun (WGS) entry which is preliminary data.</text>
</comment>
<protein>
    <submittedName>
        <fullName evidence="2">ABC-2 type transport system permease protein</fullName>
    </submittedName>
</protein>
<dbReference type="EMBL" id="QJKF01000008">
    <property type="protein sequence ID" value="PXX61492.1"/>
    <property type="molecule type" value="Genomic_DNA"/>
</dbReference>
<evidence type="ECO:0000313" key="3">
    <source>
        <dbReference type="Proteomes" id="UP000247569"/>
    </source>
</evidence>
<evidence type="ECO:0000256" key="1">
    <source>
        <dbReference type="SAM" id="Phobius"/>
    </source>
</evidence>
<keyword evidence="1" id="KW-0472">Membrane</keyword>
<feature type="transmembrane region" description="Helical" evidence="1">
    <location>
        <begin position="54"/>
        <end position="79"/>
    </location>
</feature>